<dbReference type="EMBL" id="LT598653">
    <property type="protein sequence ID" value="SBV32521.1"/>
    <property type="molecule type" value="Genomic_DNA"/>
</dbReference>
<proteinExistence type="predicted"/>
<keyword evidence="2" id="KW-0274">FAD</keyword>
<dbReference type="PANTHER" id="PTHR43884">
    <property type="entry name" value="ACYL-COA DEHYDROGENASE"/>
    <property type="match status" value="1"/>
</dbReference>
<dbReference type="SUPFAM" id="SSF47203">
    <property type="entry name" value="Acyl-CoA dehydrogenase C-terminal domain-like"/>
    <property type="match status" value="1"/>
</dbReference>
<dbReference type="GO" id="GO:0003995">
    <property type="term" value="F:acyl-CoA dehydrogenase activity"/>
    <property type="evidence" value="ECO:0007669"/>
    <property type="project" value="TreeGrafter"/>
</dbReference>
<reference evidence="5" key="1">
    <citation type="submission" date="2016-03" db="EMBL/GenBank/DDBJ databases">
        <authorList>
            <person name="Ploux O."/>
        </authorList>
    </citation>
    <scope>NUCLEOTIDE SEQUENCE</scope>
    <source>
        <strain evidence="5">UC10</strain>
    </source>
</reference>
<evidence type="ECO:0000256" key="2">
    <source>
        <dbReference type="ARBA" id="ARBA00022827"/>
    </source>
</evidence>
<feature type="domain" description="Acyl-CoA dehydrogenase/oxidase C-terminal" evidence="4">
    <location>
        <begin position="97"/>
        <end position="207"/>
    </location>
</feature>
<evidence type="ECO:0000256" key="1">
    <source>
        <dbReference type="ARBA" id="ARBA00022630"/>
    </source>
</evidence>
<evidence type="ECO:0000256" key="3">
    <source>
        <dbReference type="ARBA" id="ARBA00023002"/>
    </source>
</evidence>
<dbReference type="KEGG" id="sphu:SPPYR_1401"/>
<evidence type="ECO:0000259" key="4">
    <source>
        <dbReference type="Pfam" id="PF00441"/>
    </source>
</evidence>
<dbReference type="Pfam" id="PF00441">
    <property type="entry name" value="Acyl-CoA_dh_1"/>
    <property type="match status" value="1"/>
</dbReference>
<name>A0A1Y5PRC5_9SPHN</name>
<dbReference type="AlphaFoldDB" id="A0A1Y5PRC5"/>
<dbReference type="PANTHER" id="PTHR43884:SF20">
    <property type="entry name" value="ACYL-COA DEHYDROGENASE FADE28"/>
    <property type="match status" value="1"/>
</dbReference>
<keyword evidence="1" id="KW-0285">Flavoprotein</keyword>
<dbReference type="InterPro" id="IPR036250">
    <property type="entry name" value="AcylCo_DH-like_C"/>
</dbReference>
<dbReference type="RefSeq" id="WP_184100597.1">
    <property type="nucleotide sequence ID" value="NZ_LT598653.1"/>
</dbReference>
<sequence length="247" mass="25556">MDEATMLRDAAMRLFAANCDWPAVEAMGLPLALVSEDRGGFGIDPVDALAIVRLAGEALVPLPIGETMVANAARAAAGDALLDGPANASDVPLLGGAIVRSLQCAGALARVLDMTIDHVNTREQFGRPLARFQAVQHGLAQLASEVAAAGAAADHAAAAFTRAPEEAEVAVGAARVRIGEAVGIAASLAHQMHGAIGFTQEHALHRYSTALWRWRDEYGGHPYWARKVGAAAIAAGPGAFWPMVTAA</sequence>
<gene>
    <name evidence="5" type="ORF">SPPYR_1401</name>
</gene>
<keyword evidence="3" id="KW-0560">Oxidoreductase</keyword>
<dbReference type="InterPro" id="IPR009075">
    <property type="entry name" value="AcylCo_DH/oxidase_C"/>
</dbReference>
<evidence type="ECO:0000313" key="5">
    <source>
        <dbReference type="EMBL" id="SBV32521.1"/>
    </source>
</evidence>
<protein>
    <recommendedName>
        <fullName evidence="4">Acyl-CoA dehydrogenase/oxidase C-terminal domain-containing protein</fullName>
    </recommendedName>
</protein>
<dbReference type="Gene3D" id="1.20.140.10">
    <property type="entry name" value="Butyryl-CoA Dehydrogenase, subunit A, domain 3"/>
    <property type="match status" value="1"/>
</dbReference>
<accession>A0A1Y5PRC5</accession>
<organism evidence="5">
    <name type="scientific">uncultured Sphingopyxis sp</name>
    <dbReference type="NCBI Taxonomy" id="310581"/>
    <lineage>
        <taxon>Bacteria</taxon>
        <taxon>Pseudomonadati</taxon>
        <taxon>Pseudomonadota</taxon>
        <taxon>Alphaproteobacteria</taxon>
        <taxon>Sphingomonadales</taxon>
        <taxon>Sphingomonadaceae</taxon>
        <taxon>Sphingopyxis</taxon>
        <taxon>environmental samples</taxon>
    </lineage>
</organism>